<proteinExistence type="predicted"/>
<keyword evidence="1" id="KW-1133">Transmembrane helix</keyword>
<name>A0A7G9RV26_9BURK</name>
<keyword evidence="1" id="KW-0812">Transmembrane</keyword>
<dbReference type="InterPro" id="IPR021354">
    <property type="entry name" value="DUF2975"/>
</dbReference>
<reference evidence="2 3" key="1">
    <citation type="submission" date="2020-08" db="EMBL/GenBank/DDBJ databases">
        <title>Genome sequence of Diaphorobacter ruginosibacter DSM 27467T.</title>
        <authorList>
            <person name="Hyun D.-W."/>
            <person name="Bae J.-W."/>
        </authorList>
    </citation>
    <scope>NUCLEOTIDE SEQUENCE [LARGE SCALE GENOMIC DNA]</scope>
    <source>
        <strain evidence="2 3">DSM 27467</strain>
    </source>
</reference>
<feature type="transmembrane region" description="Helical" evidence="1">
    <location>
        <begin position="144"/>
        <end position="161"/>
    </location>
</feature>
<evidence type="ECO:0000256" key="1">
    <source>
        <dbReference type="SAM" id="Phobius"/>
    </source>
</evidence>
<keyword evidence="1" id="KW-0472">Membrane</keyword>
<keyword evidence="3" id="KW-1185">Reference proteome</keyword>
<dbReference type="EMBL" id="CP060714">
    <property type="protein sequence ID" value="QNN59451.1"/>
    <property type="molecule type" value="Genomic_DNA"/>
</dbReference>
<dbReference type="Proteomes" id="UP000515811">
    <property type="component" value="Chromosome"/>
</dbReference>
<organism evidence="2 3">
    <name type="scientific">Diaphorobacter ruginosibacter</name>
    <dbReference type="NCBI Taxonomy" id="1715720"/>
    <lineage>
        <taxon>Bacteria</taxon>
        <taxon>Pseudomonadati</taxon>
        <taxon>Pseudomonadota</taxon>
        <taxon>Betaproteobacteria</taxon>
        <taxon>Burkholderiales</taxon>
        <taxon>Comamonadaceae</taxon>
        <taxon>Diaphorobacter</taxon>
    </lineage>
</organism>
<gene>
    <name evidence="2" type="ORF">H9K76_04995</name>
</gene>
<dbReference type="Pfam" id="PF11188">
    <property type="entry name" value="DUF2975"/>
    <property type="match status" value="1"/>
</dbReference>
<evidence type="ECO:0000313" key="2">
    <source>
        <dbReference type="EMBL" id="QNN59451.1"/>
    </source>
</evidence>
<dbReference type="KEGG" id="drg:H9K76_04995"/>
<sequence length="175" mass="18855">MASTTLCLIVLMLAANLAVWLFPRLGSIEGGLGLSFSLSDRMVSALGPNVTSMPWWQTLGAIMLSSLPLLVLSFGLLNLRALFKSYAAGEYFSATTSTHMRRLGIAVALWVVLGVLCEPLLSAWATMQLPPGQRFISLSFDSSGIVALFLAGCVIVVASILRRAHEIDSENKHFV</sequence>
<accession>A0A7G9RV26</accession>
<protein>
    <submittedName>
        <fullName evidence="2">DUF2975 domain-containing protein</fullName>
    </submittedName>
</protein>
<feature type="transmembrane region" description="Helical" evidence="1">
    <location>
        <begin position="103"/>
        <end position="124"/>
    </location>
</feature>
<feature type="transmembrane region" description="Helical" evidence="1">
    <location>
        <begin position="57"/>
        <end position="83"/>
    </location>
</feature>
<dbReference type="AlphaFoldDB" id="A0A7G9RV26"/>
<evidence type="ECO:0000313" key="3">
    <source>
        <dbReference type="Proteomes" id="UP000515811"/>
    </source>
</evidence>